<name>A0A9K3DYU3_HELAN</name>
<dbReference type="Pfam" id="PF00023">
    <property type="entry name" value="Ank"/>
    <property type="match status" value="1"/>
</dbReference>
<dbReference type="Proteomes" id="UP000215914">
    <property type="component" value="Unassembled WGS sequence"/>
</dbReference>
<dbReference type="PRINTS" id="PR01415">
    <property type="entry name" value="ANKYRIN"/>
</dbReference>
<comment type="caution">
    <text evidence="2">The sequence shown here is derived from an EMBL/GenBank/DDBJ whole genome shotgun (WGS) entry which is preliminary data.</text>
</comment>
<dbReference type="InterPro" id="IPR036770">
    <property type="entry name" value="Ankyrin_rpt-contain_sf"/>
</dbReference>
<dbReference type="EMBL" id="MNCJ02000330">
    <property type="protein sequence ID" value="KAF5763777.1"/>
    <property type="molecule type" value="Genomic_DNA"/>
</dbReference>
<gene>
    <name evidence="2" type="ORF">HanXRQr2_Chr15g0684341</name>
</gene>
<reference evidence="2" key="2">
    <citation type="submission" date="2020-06" db="EMBL/GenBank/DDBJ databases">
        <title>Helianthus annuus Genome sequencing and assembly Release 2.</title>
        <authorList>
            <person name="Gouzy J."/>
            <person name="Langlade N."/>
            <person name="Munos S."/>
        </authorList>
    </citation>
    <scope>NUCLEOTIDE SEQUENCE</scope>
    <source>
        <tissue evidence="2">Leaves</tissue>
    </source>
</reference>
<evidence type="ECO:0000256" key="1">
    <source>
        <dbReference type="PROSITE-ProRule" id="PRU00023"/>
    </source>
</evidence>
<dbReference type="Gramene" id="mRNA:HanXRQr2_Chr15g0684341">
    <property type="protein sequence ID" value="mRNA:HanXRQr2_Chr15g0684341"/>
    <property type="gene ID" value="HanXRQr2_Chr15g0684341"/>
</dbReference>
<dbReference type="SUPFAM" id="SSF48403">
    <property type="entry name" value="Ankyrin repeat"/>
    <property type="match status" value="1"/>
</dbReference>
<dbReference type="AlphaFoldDB" id="A0A9K3DYU3"/>
<keyword evidence="1" id="KW-0040">ANK repeat</keyword>
<protein>
    <submittedName>
        <fullName evidence="2">Ankyrin repeat-containing domain-containing protein</fullName>
    </submittedName>
</protein>
<dbReference type="PROSITE" id="PS50088">
    <property type="entry name" value="ANK_REPEAT"/>
    <property type="match status" value="1"/>
</dbReference>
<dbReference type="InterPro" id="IPR002110">
    <property type="entry name" value="Ankyrin_rpt"/>
</dbReference>
<accession>A0A9K3DYU3</accession>
<feature type="repeat" description="ANK" evidence="1">
    <location>
        <begin position="130"/>
        <end position="152"/>
    </location>
</feature>
<sequence length="248" mass="28048">MWYVLLGWLSSRCHWLNQVYGLMESRSGNGQARHWMRETRLLNGSLTSSGNLAAWCALMKVPTINQEDAAIRSQPRKTMMKFRSAEALELNTTTTKYKGQPYLGQILVCEDQTNKGKIVSVGDIIDVEKMANTPLHVAASHNSVEVVKFLLNFARPETVDLEPKNRMIKMERNLLKPVVMKLQRFFSLTGLPPKAKKMYNGMITLHLLVWHSLRAEDSSTVKTLLEHNADCSAKDDVLMTGLTFSYGC</sequence>
<evidence type="ECO:0000313" key="3">
    <source>
        <dbReference type="Proteomes" id="UP000215914"/>
    </source>
</evidence>
<keyword evidence="3" id="KW-1185">Reference proteome</keyword>
<organism evidence="2 3">
    <name type="scientific">Helianthus annuus</name>
    <name type="common">Common sunflower</name>
    <dbReference type="NCBI Taxonomy" id="4232"/>
    <lineage>
        <taxon>Eukaryota</taxon>
        <taxon>Viridiplantae</taxon>
        <taxon>Streptophyta</taxon>
        <taxon>Embryophyta</taxon>
        <taxon>Tracheophyta</taxon>
        <taxon>Spermatophyta</taxon>
        <taxon>Magnoliopsida</taxon>
        <taxon>eudicotyledons</taxon>
        <taxon>Gunneridae</taxon>
        <taxon>Pentapetalae</taxon>
        <taxon>asterids</taxon>
        <taxon>campanulids</taxon>
        <taxon>Asterales</taxon>
        <taxon>Asteraceae</taxon>
        <taxon>Asteroideae</taxon>
        <taxon>Heliantheae alliance</taxon>
        <taxon>Heliantheae</taxon>
        <taxon>Helianthus</taxon>
    </lineage>
</organism>
<dbReference type="Gene3D" id="1.25.40.20">
    <property type="entry name" value="Ankyrin repeat-containing domain"/>
    <property type="match status" value="1"/>
</dbReference>
<dbReference type="SMART" id="SM00248">
    <property type="entry name" value="ANK"/>
    <property type="match status" value="2"/>
</dbReference>
<evidence type="ECO:0000313" key="2">
    <source>
        <dbReference type="EMBL" id="KAF5763777.1"/>
    </source>
</evidence>
<proteinExistence type="predicted"/>
<reference evidence="2" key="1">
    <citation type="journal article" date="2017" name="Nature">
        <title>The sunflower genome provides insights into oil metabolism, flowering and Asterid evolution.</title>
        <authorList>
            <person name="Badouin H."/>
            <person name="Gouzy J."/>
            <person name="Grassa C.J."/>
            <person name="Murat F."/>
            <person name="Staton S.E."/>
            <person name="Cottret L."/>
            <person name="Lelandais-Briere C."/>
            <person name="Owens G.L."/>
            <person name="Carrere S."/>
            <person name="Mayjonade B."/>
            <person name="Legrand L."/>
            <person name="Gill N."/>
            <person name="Kane N.C."/>
            <person name="Bowers J.E."/>
            <person name="Hubner S."/>
            <person name="Bellec A."/>
            <person name="Berard A."/>
            <person name="Berges H."/>
            <person name="Blanchet N."/>
            <person name="Boniface M.C."/>
            <person name="Brunel D."/>
            <person name="Catrice O."/>
            <person name="Chaidir N."/>
            <person name="Claudel C."/>
            <person name="Donnadieu C."/>
            <person name="Faraut T."/>
            <person name="Fievet G."/>
            <person name="Helmstetter N."/>
            <person name="King M."/>
            <person name="Knapp S.J."/>
            <person name="Lai Z."/>
            <person name="Le Paslier M.C."/>
            <person name="Lippi Y."/>
            <person name="Lorenzon L."/>
            <person name="Mandel J.R."/>
            <person name="Marage G."/>
            <person name="Marchand G."/>
            <person name="Marquand E."/>
            <person name="Bret-Mestries E."/>
            <person name="Morien E."/>
            <person name="Nambeesan S."/>
            <person name="Nguyen T."/>
            <person name="Pegot-Espagnet P."/>
            <person name="Pouilly N."/>
            <person name="Raftis F."/>
            <person name="Sallet E."/>
            <person name="Schiex T."/>
            <person name="Thomas J."/>
            <person name="Vandecasteele C."/>
            <person name="Vares D."/>
            <person name="Vear F."/>
            <person name="Vautrin S."/>
            <person name="Crespi M."/>
            <person name="Mangin B."/>
            <person name="Burke J.M."/>
            <person name="Salse J."/>
            <person name="Munos S."/>
            <person name="Vincourt P."/>
            <person name="Rieseberg L.H."/>
            <person name="Langlade N.B."/>
        </authorList>
    </citation>
    <scope>NUCLEOTIDE SEQUENCE</scope>
    <source>
        <tissue evidence="2">Leaves</tissue>
    </source>
</reference>
<dbReference type="PROSITE" id="PS50297">
    <property type="entry name" value="ANK_REP_REGION"/>
    <property type="match status" value="1"/>
</dbReference>